<organism evidence="3 4">
    <name type="scientific">Kwoniella europaea PYCC6329</name>
    <dbReference type="NCBI Taxonomy" id="1423913"/>
    <lineage>
        <taxon>Eukaryota</taxon>
        <taxon>Fungi</taxon>
        <taxon>Dikarya</taxon>
        <taxon>Basidiomycota</taxon>
        <taxon>Agaricomycotina</taxon>
        <taxon>Tremellomycetes</taxon>
        <taxon>Tremellales</taxon>
        <taxon>Cryptococcaceae</taxon>
        <taxon>Kwoniella</taxon>
    </lineage>
</organism>
<dbReference type="PANTHER" id="PTHR17630:SF44">
    <property type="entry name" value="PROTEIN AIM2"/>
    <property type="match status" value="1"/>
</dbReference>
<dbReference type="InterPro" id="IPR029058">
    <property type="entry name" value="AB_hydrolase_fold"/>
</dbReference>
<evidence type="ECO:0000313" key="4">
    <source>
        <dbReference type="Proteomes" id="UP001358614"/>
    </source>
</evidence>
<dbReference type="AlphaFoldDB" id="A0AAX4KCR2"/>
<dbReference type="GO" id="GO:0016787">
    <property type="term" value="F:hydrolase activity"/>
    <property type="evidence" value="ECO:0007669"/>
    <property type="project" value="InterPro"/>
</dbReference>
<dbReference type="PANTHER" id="PTHR17630">
    <property type="entry name" value="DIENELACTONE HYDROLASE"/>
    <property type="match status" value="1"/>
</dbReference>
<dbReference type="Gene3D" id="3.40.50.1820">
    <property type="entry name" value="alpha/beta hydrolase"/>
    <property type="match status" value="1"/>
</dbReference>
<dbReference type="Proteomes" id="UP001358614">
    <property type="component" value="Chromosome 1"/>
</dbReference>
<gene>
    <name evidence="3" type="ORF">V865_002340</name>
</gene>
<keyword evidence="4" id="KW-1185">Reference proteome</keyword>
<proteinExistence type="predicted"/>
<evidence type="ECO:0000256" key="1">
    <source>
        <dbReference type="SAM" id="MobiDB-lite"/>
    </source>
</evidence>
<feature type="region of interest" description="Disordered" evidence="1">
    <location>
        <begin position="23"/>
        <end position="49"/>
    </location>
</feature>
<dbReference type="EMBL" id="CP144089">
    <property type="protein sequence ID" value="WWD04272.1"/>
    <property type="molecule type" value="Genomic_DNA"/>
</dbReference>
<dbReference type="RefSeq" id="XP_066082239.1">
    <property type="nucleotide sequence ID" value="XM_066226142.1"/>
</dbReference>
<name>A0AAX4KCR2_9TREE</name>
<feature type="domain" description="Dienelactone hydrolase" evidence="2">
    <location>
        <begin position="150"/>
        <end position="288"/>
    </location>
</feature>
<dbReference type="GeneID" id="91101144"/>
<evidence type="ECO:0000313" key="3">
    <source>
        <dbReference type="EMBL" id="WWD04272.1"/>
    </source>
</evidence>
<reference evidence="3 4" key="1">
    <citation type="submission" date="2024-01" db="EMBL/GenBank/DDBJ databases">
        <title>Comparative genomics of Cryptococcus and Kwoniella reveals pathogenesis evolution and contrasting modes of karyotype evolution via chromosome fusion or intercentromeric recombination.</title>
        <authorList>
            <person name="Coelho M.A."/>
            <person name="David-Palma M."/>
            <person name="Shea T."/>
            <person name="Bowers K."/>
            <person name="McGinley-Smith S."/>
            <person name="Mohammad A.W."/>
            <person name="Gnirke A."/>
            <person name="Yurkov A.M."/>
            <person name="Nowrousian M."/>
            <person name="Sun S."/>
            <person name="Cuomo C.A."/>
            <person name="Heitman J."/>
        </authorList>
    </citation>
    <scope>NUCLEOTIDE SEQUENCE [LARGE SCALE GENOMIC DNA]</scope>
    <source>
        <strain evidence="3 4">PYCC6329</strain>
    </source>
</reference>
<accession>A0AAX4KCR2</accession>
<protein>
    <recommendedName>
        <fullName evidence="2">Dienelactone hydrolase domain-containing protein</fullName>
    </recommendedName>
</protein>
<dbReference type="Pfam" id="PF01738">
    <property type="entry name" value="DLH"/>
    <property type="match status" value="1"/>
</dbReference>
<evidence type="ECO:0000259" key="2">
    <source>
        <dbReference type="Pfam" id="PF01738"/>
    </source>
</evidence>
<dbReference type="InterPro" id="IPR002925">
    <property type="entry name" value="Dienelactn_hydro"/>
</dbReference>
<sequence length="293" mass="32816">MTFIPLSPCCLTGSRLTGTPRGIFEPAHQGERKVGRYHTTPSKTEGDENGTAKVIDGKLALVLLTDAFGLSLPNPKIMADAFADQLKINVFVPEYIIDPPPVEVFDSVAPLYPDQYASRSWFTTIYQIVEVLWKTWRWLPMLLFPKKQVPLAQSAINDLTSEGYTSIAVVGYCRGGAMVQHLLSNPVNTILVGGVICHPSPEKETWSKITKPTYWHLADHDQMFGEKDINKLRETFEKKKDDQGVDFQCKVHEDTVHGFAARPTLDHENTKIAFEESNSSAVEFCKKYLLGVD</sequence>
<dbReference type="SUPFAM" id="SSF53474">
    <property type="entry name" value="alpha/beta-Hydrolases"/>
    <property type="match status" value="1"/>
</dbReference>
<dbReference type="KEGG" id="ker:91101144"/>